<keyword evidence="3" id="KW-1185">Reference proteome</keyword>
<evidence type="ECO:0000313" key="2">
    <source>
        <dbReference type="EMBL" id="TYH43485.1"/>
    </source>
</evidence>
<protein>
    <recommendedName>
        <fullName evidence="1">Protein kinase domain-containing protein</fullName>
    </recommendedName>
</protein>
<dbReference type="Gene3D" id="1.10.510.10">
    <property type="entry name" value="Transferase(Phosphotransferase) domain 1"/>
    <property type="match status" value="1"/>
</dbReference>
<organism evidence="2 3">
    <name type="scientific">Gossypium tomentosum</name>
    <name type="common">Hawaiian cotton</name>
    <name type="synonym">Gossypium sandvicense</name>
    <dbReference type="NCBI Taxonomy" id="34277"/>
    <lineage>
        <taxon>Eukaryota</taxon>
        <taxon>Viridiplantae</taxon>
        <taxon>Streptophyta</taxon>
        <taxon>Embryophyta</taxon>
        <taxon>Tracheophyta</taxon>
        <taxon>Spermatophyta</taxon>
        <taxon>Magnoliopsida</taxon>
        <taxon>eudicotyledons</taxon>
        <taxon>Gunneridae</taxon>
        <taxon>Pentapetalae</taxon>
        <taxon>rosids</taxon>
        <taxon>malvids</taxon>
        <taxon>Malvales</taxon>
        <taxon>Malvaceae</taxon>
        <taxon>Malvoideae</taxon>
        <taxon>Gossypium</taxon>
    </lineage>
</organism>
<dbReference type="EMBL" id="CM017633">
    <property type="protein sequence ID" value="TYH43485.1"/>
    <property type="molecule type" value="Genomic_DNA"/>
</dbReference>
<dbReference type="GO" id="GO:0004672">
    <property type="term" value="F:protein kinase activity"/>
    <property type="evidence" value="ECO:0007669"/>
    <property type="project" value="InterPro"/>
</dbReference>
<feature type="domain" description="Protein kinase" evidence="1">
    <location>
        <begin position="1"/>
        <end position="81"/>
    </location>
</feature>
<dbReference type="PROSITE" id="PS50011">
    <property type="entry name" value="PROTEIN_KINASE_DOM"/>
    <property type="match status" value="1"/>
</dbReference>
<gene>
    <name evidence="2" type="ORF">ES332_D11G131500v1</name>
</gene>
<dbReference type="Pfam" id="PF00069">
    <property type="entry name" value="Pkinase"/>
    <property type="match status" value="1"/>
</dbReference>
<evidence type="ECO:0000313" key="3">
    <source>
        <dbReference type="Proteomes" id="UP000322667"/>
    </source>
</evidence>
<dbReference type="AlphaFoldDB" id="A0A5D2IMI2"/>
<dbReference type="Proteomes" id="UP000322667">
    <property type="component" value="Chromosome D11"/>
</dbReference>
<reference evidence="2 3" key="1">
    <citation type="submission" date="2019-07" db="EMBL/GenBank/DDBJ databases">
        <title>WGS assembly of Gossypium tomentosum.</title>
        <authorList>
            <person name="Chen Z.J."/>
            <person name="Sreedasyam A."/>
            <person name="Ando A."/>
            <person name="Song Q."/>
            <person name="De L."/>
            <person name="Hulse-Kemp A."/>
            <person name="Ding M."/>
            <person name="Ye W."/>
            <person name="Kirkbride R."/>
            <person name="Jenkins J."/>
            <person name="Plott C."/>
            <person name="Lovell J."/>
            <person name="Lin Y.-M."/>
            <person name="Vaughn R."/>
            <person name="Liu B."/>
            <person name="Li W."/>
            <person name="Simpson S."/>
            <person name="Scheffler B."/>
            <person name="Saski C."/>
            <person name="Grover C."/>
            <person name="Hu G."/>
            <person name="Conover J."/>
            <person name="Carlson J."/>
            <person name="Shu S."/>
            <person name="Boston L."/>
            <person name="Williams M."/>
            <person name="Peterson D."/>
            <person name="Mcgee K."/>
            <person name="Jones D."/>
            <person name="Wendel J."/>
            <person name="Stelly D."/>
            <person name="Grimwood J."/>
            <person name="Schmutz J."/>
        </authorList>
    </citation>
    <scope>NUCLEOTIDE SEQUENCE [LARGE SCALE GENOMIC DNA]</scope>
    <source>
        <strain evidence="2">7179.01</strain>
    </source>
</reference>
<dbReference type="SUPFAM" id="SSF56112">
    <property type="entry name" value="Protein kinase-like (PK-like)"/>
    <property type="match status" value="1"/>
</dbReference>
<accession>A0A5D2IMI2</accession>
<evidence type="ECO:0000259" key="1">
    <source>
        <dbReference type="PROSITE" id="PS50011"/>
    </source>
</evidence>
<proteinExistence type="predicted"/>
<dbReference type="GO" id="GO:0005524">
    <property type="term" value="F:ATP binding"/>
    <property type="evidence" value="ECO:0007669"/>
    <property type="project" value="InterPro"/>
</dbReference>
<dbReference type="InterPro" id="IPR011009">
    <property type="entry name" value="Kinase-like_dom_sf"/>
</dbReference>
<sequence>MLTWLYLEFRIKTIVSFSQSSMMAKALQFVNVRRMVHLDVKPDNAYVKNGVYKLGDFGCATLLNKSCQLKRVMHITCLKKS</sequence>
<name>A0A5D2IMI2_GOSTO</name>
<dbReference type="InterPro" id="IPR000719">
    <property type="entry name" value="Prot_kinase_dom"/>
</dbReference>